<evidence type="ECO:0000256" key="1">
    <source>
        <dbReference type="ARBA" id="ARBA00005254"/>
    </source>
</evidence>
<evidence type="ECO:0008006" key="5">
    <source>
        <dbReference type="Google" id="ProtNLM"/>
    </source>
</evidence>
<dbReference type="OrthoDB" id="7225138at2"/>
<accession>A0A0S3F1I9</accession>
<protein>
    <recommendedName>
        <fullName evidence="5">Enoyl-CoA hydratase</fullName>
    </recommendedName>
</protein>
<dbReference type="KEGG" id="sbd:ATN00_15485"/>
<dbReference type="PROSITE" id="PS00166">
    <property type="entry name" value="ENOYL_COA_HYDRATASE"/>
    <property type="match status" value="1"/>
</dbReference>
<organism evidence="3 4">
    <name type="scientific">Sphingobium baderi</name>
    <dbReference type="NCBI Taxonomy" id="1332080"/>
    <lineage>
        <taxon>Bacteria</taxon>
        <taxon>Pseudomonadati</taxon>
        <taxon>Pseudomonadota</taxon>
        <taxon>Alphaproteobacteria</taxon>
        <taxon>Sphingomonadales</taxon>
        <taxon>Sphingomonadaceae</taxon>
        <taxon>Sphingobium</taxon>
    </lineage>
</organism>
<reference evidence="3 4" key="1">
    <citation type="submission" date="2015-11" db="EMBL/GenBank/DDBJ databases">
        <title>A Two-component Flavoprotein Monooxygenase System MeaXY Responsible for para-Hydroxylation of 2-Methyl-6-ethylaniline and 2,6-Diethylaniline in Sphingobium baderi DE-13.</title>
        <authorList>
            <person name="Cheng M."/>
            <person name="Meng Q."/>
            <person name="Yang Y."/>
            <person name="Chu C."/>
            <person name="Yan X."/>
            <person name="He J."/>
            <person name="Li S."/>
        </authorList>
    </citation>
    <scope>NUCLEOTIDE SEQUENCE [LARGE SCALE GENOMIC DNA]</scope>
    <source>
        <strain evidence="3 4">DE-13</strain>
    </source>
</reference>
<dbReference type="RefSeq" id="WP_021244055.1">
    <property type="nucleotide sequence ID" value="NZ_CP013264.1"/>
</dbReference>
<comment type="similarity">
    <text evidence="1 2">Belongs to the enoyl-CoA hydratase/isomerase family.</text>
</comment>
<gene>
    <name evidence="3" type="ORF">ATN00_15485</name>
</gene>
<dbReference type="SUPFAM" id="SSF52096">
    <property type="entry name" value="ClpP/crotonase"/>
    <property type="match status" value="1"/>
</dbReference>
<dbReference type="Proteomes" id="UP000056968">
    <property type="component" value="Chromosome"/>
</dbReference>
<evidence type="ECO:0000313" key="3">
    <source>
        <dbReference type="EMBL" id="ALR21485.1"/>
    </source>
</evidence>
<dbReference type="Gene3D" id="3.90.226.10">
    <property type="entry name" value="2-enoyl-CoA Hydratase, Chain A, domain 1"/>
    <property type="match status" value="1"/>
</dbReference>
<dbReference type="PANTHER" id="PTHR43459">
    <property type="entry name" value="ENOYL-COA HYDRATASE"/>
    <property type="match status" value="1"/>
</dbReference>
<evidence type="ECO:0000256" key="2">
    <source>
        <dbReference type="RuleBase" id="RU003707"/>
    </source>
</evidence>
<keyword evidence="4" id="KW-1185">Reference proteome</keyword>
<dbReference type="CDD" id="cd06558">
    <property type="entry name" value="crotonase-like"/>
    <property type="match status" value="1"/>
</dbReference>
<dbReference type="STRING" id="1332080.ATN00_15485"/>
<dbReference type="EMBL" id="CP013264">
    <property type="protein sequence ID" value="ALR21485.1"/>
    <property type="molecule type" value="Genomic_DNA"/>
</dbReference>
<dbReference type="Pfam" id="PF00378">
    <property type="entry name" value="ECH_1"/>
    <property type="match status" value="1"/>
</dbReference>
<dbReference type="InterPro" id="IPR001753">
    <property type="entry name" value="Enoyl-CoA_hydra/iso"/>
</dbReference>
<dbReference type="GO" id="GO:0003824">
    <property type="term" value="F:catalytic activity"/>
    <property type="evidence" value="ECO:0007669"/>
    <property type="project" value="InterPro"/>
</dbReference>
<sequence>MALVEYAREGAVGRLTLNRPEAGNAVDPEFIADLAKAIEAACADPGRAILIDARGANFSLGGDVRHLAASGNGVADVLRDMAARFHEAQLKLCELPLPIVSAVQGNAIGGGFGLALSADFILCADTARFSTGYSRLGLSADAGVSYFLTRALGARRATALLISSRFLSAQEARSIGVVDEVVPEADLQGKAVAFADQLASGPTAAYAAIKRLTEAARTSGLADHLDREATEIVALASGDQVPCAIDAIATRKQPVFQG</sequence>
<dbReference type="InterPro" id="IPR029045">
    <property type="entry name" value="ClpP/crotonase-like_dom_sf"/>
</dbReference>
<name>A0A0S3F1I9_9SPHN</name>
<proteinExistence type="inferred from homology"/>
<evidence type="ECO:0000313" key="4">
    <source>
        <dbReference type="Proteomes" id="UP000056968"/>
    </source>
</evidence>
<dbReference type="InterPro" id="IPR018376">
    <property type="entry name" value="Enoyl-CoA_hyd/isom_CS"/>
</dbReference>
<dbReference type="InterPro" id="IPR014748">
    <property type="entry name" value="Enoyl-CoA_hydra_C"/>
</dbReference>
<dbReference type="Gene3D" id="1.10.12.10">
    <property type="entry name" value="Lyase 2-enoyl-coa Hydratase, Chain A, domain 2"/>
    <property type="match status" value="1"/>
</dbReference>
<dbReference type="AlphaFoldDB" id="A0A0S3F1I9"/>
<dbReference type="PANTHER" id="PTHR43459:SF1">
    <property type="entry name" value="EG:BACN32G11.4 PROTEIN"/>
    <property type="match status" value="1"/>
</dbReference>